<feature type="transmembrane region" description="Helical" evidence="8">
    <location>
        <begin position="89"/>
        <end position="114"/>
    </location>
</feature>
<sequence>MDKTAIIVSSVVGSLGLLAAILGFSAEGANSTVRTTDPPSYASTRMQNPSPGLGICAGIFLLAAQVTVSAVSGCGCCKSRAIPSETKRVVGIVCAVGSWIAAVIAFVLFVDGAAVNASGYYVKGGIYAGAGVLALAATALGITSFVMLRSQPADAAPGPDVPNKTAVQQPVHGIPVMVHPQPHYTQYPPAESAQPDNHRQDQLPPTPPPQMNNPHSPPPAPPQGNGSPAPIQQFSPQGCPADTAPPAATNAPNKPAEQPQTPTAGVPMGQPQFPPAQAYVQPQVLNGTLQVPQVGVDIPVAPPVLPADSPLGNGLSLAPPAAPSQGNGLSTVIRNEIARATIRLAGKAAEHALFGDYTVTDPTGAGVGATDCGDSAV</sequence>
<organism evidence="9 10">
    <name type="scientific">Setaria italica</name>
    <name type="common">Foxtail millet</name>
    <name type="synonym">Panicum italicum</name>
    <dbReference type="NCBI Taxonomy" id="4555"/>
    <lineage>
        <taxon>Eukaryota</taxon>
        <taxon>Viridiplantae</taxon>
        <taxon>Streptophyta</taxon>
        <taxon>Embryophyta</taxon>
        <taxon>Tracheophyta</taxon>
        <taxon>Spermatophyta</taxon>
        <taxon>Magnoliopsida</taxon>
        <taxon>Liliopsida</taxon>
        <taxon>Poales</taxon>
        <taxon>Poaceae</taxon>
        <taxon>PACMAD clade</taxon>
        <taxon>Panicoideae</taxon>
        <taxon>Panicodae</taxon>
        <taxon>Paniceae</taxon>
        <taxon>Cenchrinae</taxon>
        <taxon>Setaria</taxon>
    </lineage>
</organism>
<reference evidence="9" key="2">
    <citation type="submission" date="2018-08" db="UniProtKB">
        <authorList>
            <consortium name="EnsemblPlants"/>
        </authorList>
    </citation>
    <scope>IDENTIFICATION</scope>
    <source>
        <strain evidence="9">Yugu1</strain>
    </source>
</reference>
<evidence type="ECO:0000313" key="10">
    <source>
        <dbReference type="Proteomes" id="UP000004995"/>
    </source>
</evidence>
<dbReference type="AlphaFoldDB" id="K3ZEM5"/>
<comment type="similarity">
    <text evidence="6">Belongs to the DESIGUAL family.</text>
</comment>
<keyword evidence="10" id="KW-1185">Reference proteome</keyword>
<dbReference type="PANTHER" id="PTHR31769">
    <property type="entry name" value="OS07G0462200 PROTEIN-RELATED"/>
    <property type="match status" value="1"/>
</dbReference>
<feature type="compositionally biased region" description="Low complexity" evidence="7">
    <location>
        <begin position="240"/>
        <end position="256"/>
    </location>
</feature>
<dbReference type="EMBL" id="AGNK02001688">
    <property type="status" value="NOT_ANNOTATED_CDS"/>
    <property type="molecule type" value="Genomic_DNA"/>
</dbReference>
<keyword evidence="4 8" id="KW-1133">Transmembrane helix</keyword>
<dbReference type="OMA" id="NASGYYV"/>
<dbReference type="Gramene" id="KQL15336">
    <property type="protein sequence ID" value="KQL15336"/>
    <property type="gene ID" value="SETIT_025021mg"/>
</dbReference>
<protein>
    <submittedName>
        <fullName evidence="9">Uncharacterized protein</fullName>
    </submittedName>
</protein>
<comment type="subcellular location">
    <subcellularLocation>
        <location evidence="1">Endomembrane system</location>
        <topology evidence="1">Multi-pass membrane protein</topology>
    </subcellularLocation>
</comment>
<evidence type="ECO:0000256" key="5">
    <source>
        <dbReference type="ARBA" id="ARBA00023136"/>
    </source>
</evidence>
<dbReference type="InterPro" id="IPR009606">
    <property type="entry name" value="DEAL/Modifying_wall_lignin1/2"/>
</dbReference>
<evidence type="ECO:0000256" key="6">
    <source>
        <dbReference type="ARBA" id="ARBA00029467"/>
    </source>
</evidence>
<feature type="transmembrane region" description="Helical" evidence="8">
    <location>
        <begin position="52"/>
        <end position="77"/>
    </location>
</feature>
<evidence type="ECO:0000313" key="9">
    <source>
        <dbReference type="EnsemblPlants" id="KQL15336"/>
    </source>
</evidence>
<keyword evidence="5 8" id="KW-0472">Membrane</keyword>
<dbReference type="InterPro" id="IPR052222">
    <property type="entry name" value="DESIGUAL"/>
</dbReference>
<feature type="compositionally biased region" description="Pro residues" evidence="7">
    <location>
        <begin position="204"/>
        <end position="222"/>
    </location>
</feature>
<reference evidence="10" key="1">
    <citation type="journal article" date="2012" name="Nat. Biotechnol.">
        <title>Reference genome sequence of the model plant Setaria.</title>
        <authorList>
            <person name="Bennetzen J.L."/>
            <person name="Schmutz J."/>
            <person name="Wang H."/>
            <person name="Percifield R."/>
            <person name="Hawkins J."/>
            <person name="Pontaroli A.C."/>
            <person name="Estep M."/>
            <person name="Feng L."/>
            <person name="Vaughn J.N."/>
            <person name="Grimwood J."/>
            <person name="Jenkins J."/>
            <person name="Barry K."/>
            <person name="Lindquist E."/>
            <person name="Hellsten U."/>
            <person name="Deshpande S."/>
            <person name="Wang X."/>
            <person name="Wu X."/>
            <person name="Mitros T."/>
            <person name="Triplett J."/>
            <person name="Yang X."/>
            <person name="Ye C.Y."/>
            <person name="Mauro-Herrera M."/>
            <person name="Wang L."/>
            <person name="Li P."/>
            <person name="Sharma M."/>
            <person name="Sharma R."/>
            <person name="Ronald P.C."/>
            <person name="Panaud O."/>
            <person name="Kellogg E.A."/>
            <person name="Brutnell T.P."/>
            <person name="Doust A.N."/>
            <person name="Tuskan G.A."/>
            <person name="Rokhsar D."/>
            <person name="Devos K.M."/>
        </authorList>
    </citation>
    <scope>NUCLEOTIDE SEQUENCE [LARGE SCALE GENOMIC DNA]</scope>
    <source>
        <strain evidence="10">cv. Yugu1</strain>
    </source>
</reference>
<keyword evidence="2 8" id="KW-0812">Transmembrane</keyword>
<evidence type="ECO:0000256" key="3">
    <source>
        <dbReference type="ARBA" id="ARBA00022729"/>
    </source>
</evidence>
<dbReference type="Proteomes" id="UP000004995">
    <property type="component" value="Unassembled WGS sequence"/>
</dbReference>
<evidence type="ECO:0000256" key="8">
    <source>
        <dbReference type="SAM" id="Phobius"/>
    </source>
</evidence>
<name>K3ZEM5_SETIT</name>
<dbReference type="HOGENOM" id="CLU_062329_2_0_1"/>
<dbReference type="EnsemblPlants" id="KQL15336">
    <property type="protein sequence ID" value="KQL15336"/>
    <property type="gene ID" value="SETIT_025021mg"/>
</dbReference>
<accession>K3ZEM5</accession>
<dbReference type="InParanoid" id="K3ZEM5"/>
<feature type="transmembrane region" description="Helical" evidence="8">
    <location>
        <begin position="126"/>
        <end position="148"/>
    </location>
</feature>
<evidence type="ECO:0000256" key="2">
    <source>
        <dbReference type="ARBA" id="ARBA00022692"/>
    </source>
</evidence>
<proteinExistence type="inferred from homology"/>
<evidence type="ECO:0000256" key="1">
    <source>
        <dbReference type="ARBA" id="ARBA00004127"/>
    </source>
</evidence>
<dbReference type="Pfam" id="PF06749">
    <property type="entry name" value="DUF1218"/>
    <property type="match status" value="1"/>
</dbReference>
<feature type="region of interest" description="Disordered" evidence="7">
    <location>
        <begin position="177"/>
        <end position="275"/>
    </location>
</feature>
<evidence type="ECO:0000256" key="4">
    <source>
        <dbReference type="ARBA" id="ARBA00022989"/>
    </source>
</evidence>
<keyword evidence="3" id="KW-0732">Signal</keyword>
<evidence type="ECO:0000256" key="7">
    <source>
        <dbReference type="SAM" id="MobiDB-lite"/>
    </source>
</evidence>
<dbReference type="GO" id="GO:0012505">
    <property type="term" value="C:endomembrane system"/>
    <property type="evidence" value="ECO:0007669"/>
    <property type="project" value="UniProtKB-SubCell"/>
</dbReference>